<dbReference type="Proteomes" id="UP001205185">
    <property type="component" value="Unassembled WGS sequence"/>
</dbReference>
<accession>A0ABT1I9F5</accession>
<dbReference type="SUPFAM" id="SSF47413">
    <property type="entry name" value="lambda repressor-like DNA-binding domains"/>
    <property type="match status" value="1"/>
</dbReference>
<evidence type="ECO:0000313" key="2">
    <source>
        <dbReference type="Proteomes" id="UP001205185"/>
    </source>
</evidence>
<evidence type="ECO:0008006" key="3">
    <source>
        <dbReference type="Google" id="ProtNLM"/>
    </source>
</evidence>
<reference evidence="1 2" key="1">
    <citation type="submission" date="2022-06" db="EMBL/GenBank/DDBJ databases">
        <title>Genomic Encyclopedia of Archaeal and Bacterial Type Strains, Phase II (KMG-II): from individual species to whole genera.</title>
        <authorList>
            <person name="Goeker M."/>
        </authorList>
    </citation>
    <scope>NUCLEOTIDE SEQUENCE [LARGE SCALE GENOMIC DNA]</scope>
    <source>
        <strain evidence="1 2">DSM 44255</strain>
    </source>
</reference>
<dbReference type="EMBL" id="JAMTCO010000004">
    <property type="protein sequence ID" value="MCP2269267.1"/>
    <property type="molecule type" value="Genomic_DNA"/>
</dbReference>
<organism evidence="1 2">
    <name type="scientific">Actinokineospora diospyrosa</name>
    <dbReference type="NCBI Taxonomy" id="103728"/>
    <lineage>
        <taxon>Bacteria</taxon>
        <taxon>Bacillati</taxon>
        <taxon>Actinomycetota</taxon>
        <taxon>Actinomycetes</taxon>
        <taxon>Pseudonocardiales</taxon>
        <taxon>Pseudonocardiaceae</taxon>
        <taxon>Actinokineospora</taxon>
    </lineage>
</organism>
<gene>
    <name evidence="1" type="ORF">LV75_001755</name>
</gene>
<dbReference type="InterPro" id="IPR010982">
    <property type="entry name" value="Lambda_DNA-bd_dom_sf"/>
</dbReference>
<keyword evidence="2" id="KW-1185">Reference proteome</keyword>
<dbReference type="CDD" id="cd00093">
    <property type="entry name" value="HTH_XRE"/>
    <property type="match status" value="1"/>
</dbReference>
<comment type="caution">
    <text evidence="1">The sequence shown here is derived from an EMBL/GenBank/DDBJ whole genome shotgun (WGS) entry which is preliminary data.</text>
</comment>
<dbReference type="Gene3D" id="1.10.260.40">
    <property type="entry name" value="lambda repressor-like DNA-binding domains"/>
    <property type="match status" value="1"/>
</dbReference>
<name>A0ABT1I9F5_9PSEU</name>
<sequence length="139" mass="16108">MNRPHTGWHAVARALDHRLRELGWRQRELATRSKVSQAVIRELQYNTIQRKRSTRTLEALSTALDWHPHHLTAIYEGNEPPHHDQPENQDPVVTRLDDIEHRMDALADTLHQIRIDLAILLHRTREILHGGEGNAPADD</sequence>
<evidence type="ECO:0000313" key="1">
    <source>
        <dbReference type="EMBL" id="MCP2269267.1"/>
    </source>
</evidence>
<proteinExistence type="predicted"/>
<protein>
    <recommendedName>
        <fullName evidence="3">XRE family transcriptional regulator</fullName>
    </recommendedName>
</protein>
<dbReference type="InterPro" id="IPR001387">
    <property type="entry name" value="Cro/C1-type_HTH"/>
</dbReference>